<dbReference type="Proteomes" id="UP000070284">
    <property type="component" value="Unassembled WGS sequence"/>
</dbReference>
<dbReference type="PANTHER" id="PTHR33841:SF5">
    <property type="entry name" value="DNA METHYLASE (MODIFICATION METHYLASE) (METHYLTRANSFERASE)-RELATED"/>
    <property type="match status" value="1"/>
</dbReference>
<gene>
    <name evidence="5" type="ORF">AKJ65_05675</name>
</gene>
<evidence type="ECO:0000256" key="3">
    <source>
        <dbReference type="ARBA" id="ARBA00022691"/>
    </source>
</evidence>
<dbReference type="GO" id="GO:0032259">
    <property type="term" value="P:methylation"/>
    <property type="evidence" value="ECO:0007669"/>
    <property type="project" value="UniProtKB-KW"/>
</dbReference>
<proteinExistence type="predicted"/>
<keyword evidence="6" id="KW-1185">Reference proteome</keyword>
<dbReference type="Pfam" id="PF22837">
    <property type="entry name" value="M_Eco57I_C"/>
    <property type="match status" value="1"/>
</dbReference>
<accession>A0A133UIM5</accession>
<keyword evidence="2" id="KW-0808">Transferase</keyword>
<keyword evidence="1" id="KW-0489">Methyltransferase</keyword>
<evidence type="ECO:0000313" key="5">
    <source>
        <dbReference type="EMBL" id="KXA94025.1"/>
    </source>
</evidence>
<name>A0A133UIM5_9EURY</name>
<sequence>MTKKNYITKVVKVEELDFQKNWSSYLYRKKIGIEDKRMIKFSEIGRLKRGIATGNNEFFTLTKEEAKKRKILNHTETILRTSKHLKGFSFSSSRIKELEEDGVPTELLYIDENTEITPELEDYLEEGKEKGVQNSYLCKNRNPWYEVERRTPPSAFVTYMGRGEPRFILNEAKSLYLNNCHGLYLNEDIGKERLKSLLLFLNSFFDREYIRGYTKNYSGGLFKIEPSDLEDTKILDVFSLSRNKIKKLAKRFDSLESNVQRDKMKKEIKGII</sequence>
<protein>
    <recommendedName>
        <fullName evidence="4">Type II methyltransferase M.Eco57I C-terminal domain-containing protein</fullName>
    </recommendedName>
</protein>
<evidence type="ECO:0000313" key="6">
    <source>
        <dbReference type="Proteomes" id="UP000070284"/>
    </source>
</evidence>
<feature type="domain" description="Type II methyltransferase M.Eco57I C-terminal" evidence="4">
    <location>
        <begin position="35"/>
        <end position="252"/>
    </location>
</feature>
<dbReference type="InterPro" id="IPR054520">
    <property type="entry name" value="M_Eco57I_C"/>
</dbReference>
<evidence type="ECO:0000256" key="2">
    <source>
        <dbReference type="ARBA" id="ARBA00022679"/>
    </source>
</evidence>
<evidence type="ECO:0000259" key="4">
    <source>
        <dbReference type="Pfam" id="PF22837"/>
    </source>
</evidence>
<dbReference type="AlphaFoldDB" id="A0A133UIM5"/>
<organism evidence="5 6">
    <name type="scientific">candidate division MSBL1 archaeon SCGC-AAA259E19</name>
    <dbReference type="NCBI Taxonomy" id="1698264"/>
    <lineage>
        <taxon>Archaea</taxon>
        <taxon>Methanobacteriati</taxon>
        <taxon>Methanobacteriota</taxon>
        <taxon>candidate division MSBL1</taxon>
    </lineage>
</organism>
<dbReference type="PANTHER" id="PTHR33841">
    <property type="entry name" value="DNA METHYLTRANSFERASE YEEA-RELATED"/>
    <property type="match status" value="1"/>
</dbReference>
<dbReference type="GO" id="GO:0008168">
    <property type="term" value="F:methyltransferase activity"/>
    <property type="evidence" value="ECO:0007669"/>
    <property type="project" value="UniProtKB-KW"/>
</dbReference>
<evidence type="ECO:0000256" key="1">
    <source>
        <dbReference type="ARBA" id="ARBA00022603"/>
    </source>
</evidence>
<comment type="caution">
    <text evidence="5">The sequence shown here is derived from an EMBL/GenBank/DDBJ whole genome shotgun (WGS) entry which is preliminary data.</text>
</comment>
<dbReference type="InterPro" id="IPR050953">
    <property type="entry name" value="N4_N6_ade-DNA_methylase"/>
</dbReference>
<keyword evidence="3" id="KW-0949">S-adenosyl-L-methionine</keyword>
<dbReference type="EMBL" id="LHXO01000091">
    <property type="protein sequence ID" value="KXA94025.1"/>
    <property type="molecule type" value="Genomic_DNA"/>
</dbReference>
<reference evidence="5 6" key="1">
    <citation type="journal article" date="2016" name="Sci. Rep.">
        <title>Metabolic traits of an uncultured archaeal lineage -MSBL1- from brine pools of the Red Sea.</title>
        <authorList>
            <person name="Mwirichia R."/>
            <person name="Alam I."/>
            <person name="Rashid M."/>
            <person name="Vinu M."/>
            <person name="Ba-Alawi W."/>
            <person name="Anthony Kamau A."/>
            <person name="Kamanda Ngugi D."/>
            <person name="Goker M."/>
            <person name="Klenk H.P."/>
            <person name="Bajic V."/>
            <person name="Stingl U."/>
        </authorList>
    </citation>
    <scope>NUCLEOTIDE SEQUENCE [LARGE SCALE GENOMIC DNA]</scope>
    <source>
        <strain evidence="5">SCGC-AAA259E19</strain>
    </source>
</reference>